<dbReference type="Gene3D" id="1.10.1040.50">
    <property type="match status" value="1"/>
</dbReference>
<organism evidence="8 9">
    <name type="scientific">Streptomyces hundungensis</name>
    <dbReference type="NCBI Taxonomy" id="1077946"/>
    <lineage>
        <taxon>Bacteria</taxon>
        <taxon>Bacillati</taxon>
        <taxon>Actinomycetota</taxon>
        <taxon>Actinomycetes</taxon>
        <taxon>Kitasatosporales</taxon>
        <taxon>Streptomycetaceae</taxon>
        <taxon>Streptomyces</taxon>
    </lineage>
</organism>
<dbReference type="RefSeq" id="WP_120722478.1">
    <property type="nucleotide sequence ID" value="NZ_CP032698.1"/>
</dbReference>
<dbReference type="InterPro" id="IPR006176">
    <property type="entry name" value="3-OHacyl-CoA_DH_NAD-bd"/>
</dbReference>
<dbReference type="AlphaFoldDB" id="A0A387HHS7"/>
<gene>
    <name evidence="8" type="primary">paaH</name>
    <name evidence="8" type="ORF">DWB77_03960</name>
</gene>
<dbReference type="OrthoDB" id="9771883at2"/>
<feature type="domain" description="3-hydroxybutyryl-CoA dehydrogenase reduced Rossmann-fold" evidence="7">
    <location>
        <begin position="373"/>
        <end position="424"/>
    </location>
</feature>
<dbReference type="KEGG" id="shun:DWB77_03960"/>
<dbReference type="Pfam" id="PF00725">
    <property type="entry name" value="3HCDH"/>
    <property type="match status" value="2"/>
</dbReference>
<dbReference type="EMBL" id="CP032698">
    <property type="protein sequence ID" value="AYG81793.1"/>
    <property type="molecule type" value="Genomic_DNA"/>
</dbReference>
<comment type="similarity">
    <text evidence="2">Belongs to the 3-hydroxyacyl-CoA dehydrogenase family.</text>
</comment>
<evidence type="ECO:0000313" key="9">
    <source>
        <dbReference type="Proteomes" id="UP000271554"/>
    </source>
</evidence>
<dbReference type="Pfam" id="PF18321">
    <property type="entry name" value="3HCDH_RFF"/>
    <property type="match status" value="1"/>
</dbReference>
<evidence type="ECO:0000259" key="7">
    <source>
        <dbReference type="Pfam" id="PF18321"/>
    </source>
</evidence>
<evidence type="ECO:0000259" key="6">
    <source>
        <dbReference type="Pfam" id="PF02737"/>
    </source>
</evidence>
<dbReference type="InterPro" id="IPR013328">
    <property type="entry name" value="6PGD_dom2"/>
</dbReference>
<feature type="domain" description="3-hydroxyacyl-CoA dehydrogenase NAD binding" evidence="6">
    <location>
        <begin position="15"/>
        <end position="193"/>
    </location>
</feature>
<evidence type="ECO:0000313" key="8">
    <source>
        <dbReference type="EMBL" id="AYG81793.1"/>
    </source>
</evidence>
<dbReference type="InterPro" id="IPR008927">
    <property type="entry name" value="6-PGluconate_DH-like_C_sf"/>
</dbReference>
<feature type="region of interest" description="Disordered" evidence="4">
    <location>
        <begin position="288"/>
        <end position="318"/>
    </location>
</feature>
<dbReference type="EC" id="1.1.1.-" evidence="8"/>
<comment type="pathway">
    <text evidence="1">Lipid metabolism; butanoate metabolism.</text>
</comment>
<reference evidence="8 9" key="1">
    <citation type="submission" date="2018-10" db="EMBL/GenBank/DDBJ databases">
        <title>Relationship between Morphology and Antimicrobial Activity in Streptomyces.</title>
        <authorList>
            <person name="Kang H.J."/>
            <person name="Kim S.B."/>
        </authorList>
    </citation>
    <scope>NUCLEOTIDE SEQUENCE [LARGE SCALE GENOMIC DNA]</scope>
    <source>
        <strain evidence="8 9">BH38</strain>
    </source>
</reference>
<evidence type="ECO:0000256" key="2">
    <source>
        <dbReference type="ARBA" id="ARBA00009463"/>
    </source>
</evidence>
<evidence type="ECO:0000259" key="5">
    <source>
        <dbReference type="Pfam" id="PF00725"/>
    </source>
</evidence>
<dbReference type="Pfam" id="PF02737">
    <property type="entry name" value="3HCDH_N"/>
    <property type="match status" value="1"/>
</dbReference>
<evidence type="ECO:0000256" key="3">
    <source>
        <dbReference type="ARBA" id="ARBA00023002"/>
    </source>
</evidence>
<dbReference type="NCBIfam" id="NF006124">
    <property type="entry name" value="PRK08268.1"/>
    <property type="match status" value="1"/>
</dbReference>
<dbReference type="SUPFAM" id="SSF48179">
    <property type="entry name" value="6-phosphogluconate dehydrogenase C-terminal domain-like"/>
    <property type="match status" value="2"/>
</dbReference>
<name>A0A387HHS7_9ACTN</name>
<dbReference type="FunFam" id="3.40.50.720:FF:000009">
    <property type="entry name" value="Fatty oxidation complex, alpha subunit"/>
    <property type="match status" value="1"/>
</dbReference>
<evidence type="ECO:0000256" key="1">
    <source>
        <dbReference type="ARBA" id="ARBA00005086"/>
    </source>
</evidence>
<proteinExistence type="inferred from homology"/>
<dbReference type="Gene3D" id="1.10.1040.10">
    <property type="entry name" value="N-(1-d-carboxylethyl)-l-norvaline Dehydrogenase, domain 2"/>
    <property type="match status" value="1"/>
</dbReference>
<feature type="domain" description="3-hydroxyacyl-CoA dehydrogenase C-terminal" evidence="5">
    <location>
        <begin position="196"/>
        <end position="293"/>
    </location>
</feature>
<dbReference type="InterPro" id="IPR041040">
    <property type="entry name" value="3HCDH_RFF"/>
</dbReference>
<dbReference type="GO" id="GO:0006631">
    <property type="term" value="P:fatty acid metabolic process"/>
    <property type="evidence" value="ECO:0007669"/>
    <property type="project" value="InterPro"/>
</dbReference>
<evidence type="ECO:0000256" key="4">
    <source>
        <dbReference type="SAM" id="MobiDB-lite"/>
    </source>
</evidence>
<dbReference type="InterPro" id="IPR006108">
    <property type="entry name" value="3HC_DH_C"/>
</dbReference>
<keyword evidence="9" id="KW-1185">Reference proteome</keyword>
<protein>
    <submittedName>
        <fullName evidence="8">3-hydroxyadipyl-CoA dehydrogenase</fullName>
        <ecNumber evidence="8">1.1.1.-</ecNumber>
    </submittedName>
</protein>
<dbReference type="GO" id="GO:0016616">
    <property type="term" value="F:oxidoreductase activity, acting on the CH-OH group of donors, NAD or NADP as acceptor"/>
    <property type="evidence" value="ECO:0007669"/>
    <property type="project" value="InterPro"/>
</dbReference>
<accession>A0A387HHS7</accession>
<keyword evidence="3 8" id="KW-0560">Oxidoreductase</keyword>
<dbReference type="Proteomes" id="UP000271554">
    <property type="component" value="Chromosome"/>
</dbReference>
<sequence length="514" mass="54480">MTKTASASAIAPSRTVAVVGTGTMGQGIAQVALVAGHRVRLYDAVPDRAREAADALAGRLDRLVDKGRMDAADRDEALARLHPAAELAELADAALVVEAVLEQLPVKQELFGALEDVVGEECLLATNTSSLSVTAIAGALRHPGRFVGLHFFNPAPLLPLVEVVSGFATDAETATRAYETAKAWGKTPVRCTDTPGFIVNRIARPFYAEAFAIHEERGADPATIDAVLRESGGFKMGPFELTDLIGQDVNEAVTRSVWESFFQSPKFTPSLAQRRLVESGLHGRKSGRGWYAYGTPGAPSQEAERPAPHTAPPAKAPDAVTVVGDLGPARELVAMMTEAGIDVTSVNEGGPYIELPGDGQLVPADGKTSVEFADVVYFDLALDYRGATRIALSASEDTSERAVTEAVGLFQKLGKEVSVIGDVPGMIVARTVAMLVDLAADAVAKGVATAEDIDTAMRLGVNYPLGPVEWNRRLGQDWAYDLLSALHERCPTGRYAPSLALYRQAYAGEEETGS</sequence>
<dbReference type="PANTHER" id="PTHR48075">
    <property type="entry name" value="3-HYDROXYACYL-COA DEHYDROGENASE FAMILY PROTEIN"/>
    <property type="match status" value="1"/>
</dbReference>
<dbReference type="SUPFAM" id="SSF51735">
    <property type="entry name" value="NAD(P)-binding Rossmann-fold domains"/>
    <property type="match status" value="1"/>
</dbReference>
<dbReference type="InterPro" id="IPR036291">
    <property type="entry name" value="NAD(P)-bd_dom_sf"/>
</dbReference>
<dbReference type="PANTHER" id="PTHR48075:SF5">
    <property type="entry name" value="3-HYDROXYBUTYRYL-COA DEHYDROGENASE"/>
    <property type="match status" value="1"/>
</dbReference>
<dbReference type="Gene3D" id="3.40.50.720">
    <property type="entry name" value="NAD(P)-binding Rossmann-like Domain"/>
    <property type="match status" value="1"/>
</dbReference>
<dbReference type="GO" id="GO:0070403">
    <property type="term" value="F:NAD+ binding"/>
    <property type="evidence" value="ECO:0007669"/>
    <property type="project" value="InterPro"/>
</dbReference>
<feature type="domain" description="3-hydroxyacyl-CoA dehydrogenase C-terminal" evidence="5">
    <location>
        <begin position="425"/>
        <end position="507"/>
    </location>
</feature>